<keyword evidence="2" id="KW-1185">Reference proteome</keyword>
<proteinExistence type="predicted"/>
<protein>
    <submittedName>
        <fullName evidence="1">Uncharacterized protein</fullName>
    </submittedName>
</protein>
<evidence type="ECO:0000313" key="2">
    <source>
        <dbReference type="Proteomes" id="UP001374535"/>
    </source>
</evidence>
<reference evidence="1 2" key="1">
    <citation type="journal article" date="2023" name="Life. Sci Alliance">
        <title>Evolutionary insights into 3D genome organization and epigenetic landscape of Vigna mungo.</title>
        <authorList>
            <person name="Junaid A."/>
            <person name="Singh B."/>
            <person name="Bhatia S."/>
        </authorList>
    </citation>
    <scope>NUCLEOTIDE SEQUENCE [LARGE SCALE GENOMIC DNA]</scope>
    <source>
        <strain evidence="1">Urdbean</strain>
    </source>
</reference>
<dbReference type="Proteomes" id="UP001374535">
    <property type="component" value="Chromosome 11"/>
</dbReference>
<gene>
    <name evidence="1" type="ORF">V8G54_035108</name>
</gene>
<organism evidence="1 2">
    <name type="scientific">Vigna mungo</name>
    <name type="common">Black gram</name>
    <name type="synonym">Phaseolus mungo</name>
    <dbReference type="NCBI Taxonomy" id="3915"/>
    <lineage>
        <taxon>Eukaryota</taxon>
        <taxon>Viridiplantae</taxon>
        <taxon>Streptophyta</taxon>
        <taxon>Embryophyta</taxon>
        <taxon>Tracheophyta</taxon>
        <taxon>Spermatophyta</taxon>
        <taxon>Magnoliopsida</taxon>
        <taxon>eudicotyledons</taxon>
        <taxon>Gunneridae</taxon>
        <taxon>Pentapetalae</taxon>
        <taxon>rosids</taxon>
        <taxon>fabids</taxon>
        <taxon>Fabales</taxon>
        <taxon>Fabaceae</taxon>
        <taxon>Papilionoideae</taxon>
        <taxon>50 kb inversion clade</taxon>
        <taxon>NPAAA clade</taxon>
        <taxon>indigoferoid/millettioid clade</taxon>
        <taxon>Phaseoleae</taxon>
        <taxon>Vigna</taxon>
    </lineage>
</organism>
<accession>A0AAQ3MFY3</accession>
<dbReference type="EMBL" id="CP144690">
    <property type="protein sequence ID" value="WVY89594.1"/>
    <property type="molecule type" value="Genomic_DNA"/>
</dbReference>
<sequence length="115" mass="13322">MHQQSKSKTSSPIQCILNCISFTFTRSHRTHARIAPRTSILEQSSNNNISNFKNRPVLIEFHKQSTLFSSILRIRVGFRDQPLDTLLLAPKWPPIKKLRKSLLDTLPRLHPQSHK</sequence>
<name>A0AAQ3MFY3_VIGMU</name>
<evidence type="ECO:0000313" key="1">
    <source>
        <dbReference type="EMBL" id="WVY89594.1"/>
    </source>
</evidence>
<dbReference type="AlphaFoldDB" id="A0AAQ3MFY3"/>